<evidence type="ECO:0000256" key="2">
    <source>
        <dbReference type="ARBA" id="ARBA00009403"/>
    </source>
</evidence>
<evidence type="ECO:0000259" key="9">
    <source>
        <dbReference type="Pfam" id="PF00031"/>
    </source>
</evidence>
<evidence type="ECO:0000256" key="8">
    <source>
        <dbReference type="SAM" id="SignalP"/>
    </source>
</evidence>
<dbReference type="FunCoup" id="A0A1S3G397">
    <property type="interactions" value="7"/>
</dbReference>
<keyword evidence="6 8" id="KW-0732">Signal</keyword>
<keyword evidence="4" id="KW-0646">Protease inhibitor</keyword>
<dbReference type="RefSeq" id="XP_012882527.1">
    <property type="nucleotide sequence ID" value="XM_013027073.1"/>
</dbReference>
<evidence type="ECO:0000256" key="5">
    <source>
        <dbReference type="ARBA" id="ARBA00022704"/>
    </source>
</evidence>
<proteinExistence type="inferred from homology"/>
<dbReference type="KEGG" id="dord:105993735"/>
<comment type="similarity">
    <text evidence="2">Belongs to the cystatin family.</text>
</comment>
<reference evidence="11" key="1">
    <citation type="submission" date="2025-08" db="UniProtKB">
        <authorList>
            <consortium name="RefSeq"/>
        </authorList>
    </citation>
    <scope>IDENTIFICATION</scope>
    <source>
        <tissue evidence="11">Kidney</tissue>
    </source>
</reference>
<evidence type="ECO:0000313" key="10">
    <source>
        <dbReference type="Proteomes" id="UP000081671"/>
    </source>
</evidence>
<feature type="signal peptide" evidence="8">
    <location>
        <begin position="1"/>
        <end position="20"/>
    </location>
</feature>
<dbReference type="Proteomes" id="UP000081671">
    <property type="component" value="Unplaced"/>
</dbReference>
<keyword evidence="5" id="KW-0789">Thiol protease inhibitor</keyword>
<evidence type="ECO:0000313" key="11">
    <source>
        <dbReference type="RefSeq" id="XP_012882527.1"/>
    </source>
</evidence>
<dbReference type="GO" id="GO:0005576">
    <property type="term" value="C:extracellular region"/>
    <property type="evidence" value="ECO:0007669"/>
    <property type="project" value="UniProtKB-SubCell"/>
</dbReference>
<dbReference type="OrthoDB" id="9829654at2759"/>
<protein>
    <submittedName>
        <fullName evidence="11">Cystatin-12-like</fullName>
    </submittedName>
</protein>
<keyword evidence="10" id="KW-1185">Reference proteome</keyword>
<dbReference type="InParanoid" id="A0A1S3G397"/>
<dbReference type="PANTHER" id="PTHR47393:SF1">
    <property type="entry name" value="CYSTATIN-12"/>
    <property type="match status" value="1"/>
</dbReference>
<evidence type="ECO:0000256" key="7">
    <source>
        <dbReference type="ARBA" id="ARBA00023157"/>
    </source>
</evidence>
<keyword evidence="7" id="KW-1015">Disulfide bond</keyword>
<gene>
    <name evidence="11" type="primary">LOC105993735</name>
</gene>
<evidence type="ECO:0000256" key="6">
    <source>
        <dbReference type="ARBA" id="ARBA00022729"/>
    </source>
</evidence>
<dbReference type="GeneID" id="105993735"/>
<feature type="domain" description="Cystatin" evidence="9">
    <location>
        <begin position="37"/>
        <end position="96"/>
    </location>
</feature>
<comment type="subcellular location">
    <subcellularLocation>
        <location evidence="1">Secreted</location>
    </subcellularLocation>
</comment>
<dbReference type="AlphaFoldDB" id="A0A1S3G397"/>
<dbReference type="InterPro" id="IPR046350">
    <property type="entry name" value="Cystatin_sf"/>
</dbReference>
<dbReference type="Pfam" id="PF00031">
    <property type="entry name" value="Cystatin"/>
    <property type="match status" value="1"/>
</dbReference>
<dbReference type="SUPFAM" id="SSF54403">
    <property type="entry name" value="Cystatin/monellin"/>
    <property type="match status" value="1"/>
</dbReference>
<evidence type="ECO:0000256" key="1">
    <source>
        <dbReference type="ARBA" id="ARBA00004613"/>
    </source>
</evidence>
<name>A0A1S3G397_DIPOR</name>
<dbReference type="InterPro" id="IPR052333">
    <property type="entry name" value="Cystatin_spermatogenesis"/>
</dbReference>
<accession>A0A1S3G397</accession>
<dbReference type="PANTHER" id="PTHR47393">
    <property type="entry name" value="CYSTATIN-12-RELATED"/>
    <property type="match status" value="1"/>
</dbReference>
<sequence>MLQKVFQLVGLIVLGIHVCSYQFNNIDKHMKYFAISVEYVVHKFNEDQDDEFAYKVLQVWRSQHQRWTWIFLIDLELGRTICKKYEEDIDSCPLQHGPGVKKVRCIYIVESLIWITQFKVMNSTCIQT</sequence>
<evidence type="ECO:0000256" key="4">
    <source>
        <dbReference type="ARBA" id="ARBA00022690"/>
    </source>
</evidence>
<dbReference type="Gene3D" id="3.10.450.10">
    <property type="match status" value="1"/>
</dbReference>
<dbReference type="GO" id="GO:0004869">
    <property type="term" value="F:cysteine-type endopeptidase inhibitor activity"/>
    <property type="evidence" value="ECO:0007669"/>
    <property type="project" value="UniProtKB-KW"/>
</dbReference>
<evidence type="ECO:0000256" key="3">
    <source>
        <dbReference type="ARBA" id="ARBA00022525"/>
    </source>
</evidence>
<dbReference type="InterPro" id="IPR000010">
    <property type="entry name" value="Cystatin_dom"/>
</dbReference>
<dbReference type="STRING" id="10020.ENSDORP00000021570"/>
<keyword evidence="3" id="KW-0964">Secreted</keyword>
<feature type="chain" id="PRO_5018543382" evidence="8">
    <location>
        <begin position="21"/>
        <end position="128"/>
    </location>
</feature>
<organism evidence="10 11">
    <name type="scientific">Dipodomys ordii</name>
    <name type="common">Ord's kangaroo rat</name>
    <dbReference type="NCBI Taxonomy" id="10020"/>
    <lineage>
        <taxon>Eukaryota</taxon>
        <taxon>Metazoa</taxon>
        <taxon>Chordata</taxon>
        <taxon>Craniata</taxon>
        <taxon>Vertebrata</taxon>
        <taxon>Euteleostomi</taxon>
        <taxon>Mammalia</taxon>
        <taxon>Eutheria</taxon>
        <taxon>Euarchontoglires</taxon>
        <taxon>Glires</taxon>
        <taxon>Rodentia</taxon>
        <taxon>Castorimorpha</taxon>
        <taxon>Heteromyidae</taxon>
        <taxon>Dipodomyinae</taxon>
        <taxon>Dipodomys</taxon>
    </lineage>
</organism>